<feature type="compositionally biased region" description="Polar residues" evidence="1">
    <location>
        <begin position="68"/>
        <end position="78"/>
    </location>
</feature>
<comment type="caution">
    <text evidence="2">The sequence shown here is derived from an EMBL/GenBank/DDBJ whole genome shotgun (WGS) entry which is preliminary data.</text>
</comment>
<sequence>GKSKDTSGVSNTLNPLSQKLENENVELKFQVSVQKDNIRGTSTNTKFAKQSILGKPPKFGETHALSKPVTSNSVSTPQEAKVVKNDKVIAPGMFEINPVKTSREEKNVPNPVRASARTKPITVSQPLSSLRKM</sequence>
<evidence type="ECO:0000256" key="1">
    <source>
        <dbReference type="SAM" id="MobiDB-lite"/>
    </source>
</evidence>
<organism evidence="2">
    <name type="scientific">Tanacetum cinerariifolium</name>
    <name type="common">Dalmatian daisy</name>
    <name type="synonym">Chrysanthemum cinerariifolium</name>
    <dbReference type="NCBI Taxonomy" id="118510"/>
    <lineage>
        <taxon>Eukaryota</taxon>
        <taxon>Viridiplantae</taxon>
        <taxon>Streptophyta</taxon>
        <taxon>Embryophyta</taxon>
        <taxon>Tracheophyta</taxon>
        <taxon>Spermatophyta</taxon>
        <taxon>Magnoliopsida</taxon>
        <taxon>eudicotyledons</taxon>
        <taxon>Gunneridae</taxon>
        <taxon>Pentapetalae</taxon>
        <taxon>asterids</taxon>
        <taxon>campanulids</taxon>
        <taxon>Asterales</taxon>
        <taxon>Asteraceae</taxon>
        <taxon>Asteroideae</taxon>
        <taxon>Anthemideae</taxon>
        <taxon>Anthemidinae</taxon>
        <taxon>Tanacetum</taxon>
    </lineage>
</organism>
<feature type="non-terminal residue" evidence="2">
    <location>
        <position position="1"/>
    </location>
</feature>
<proteinExistence type="predicted"/>
<feature type="region of interest" description="Disordered" evidence="1">
    <location>
        <begin position="54"/>
        <end position="78"/>
    </location>
</feature>
<name>A0A699TSL8_TANCI</name>
<evidence type="ECO:0000313" key="2">
    <source>
        <dbReference type="EMBL" id="GFD12098.1"/>
    </source>
</evidence>
<accession>A0A699TSL8</accession>
<gene>
    <name evidence="2" type="ORF">Tci_884067</name>
</gene>
<protein>
    <submittedName>
        <fullName evidence="2">Uncharacterized protein</fullName>
    </submittedName>
</protein>
<reference evidence="2" key="1">
    <citation type="journal article" date="2019" name="Sci. Rep.">
        <title>Draft genome of Tanacetum cinerariifolium, the natural source of mosquito coil.</title>
        <authorList>
            <person name="Yamashiro T."/>
            <person name="Shiraishi A."/>
            <person name="Satake H."/>
            <person name="Nakayama K."/>
        </authorList>
    </citation>
    <scope>NUCLEOTIDE SEQUENCE</scope>
</reference>
<feature type="compositionally biased region" description="Polar residues" evidence="1">
    <location>
        <begin position="121"/>
        <end position="133"/>
    </location>
</feature>
<feature type="region of interest" description="Disordered" evidence="1">
    <location>
        <begin position="100"/>
        <end position="133"/>
    </location>
</feature>
<dbReference type="EMBL" id="BKCJ011263439">
    <property type="protein sequence ID" value="GFD12098.1"/>
    <property type="molecule type" value="Genomic_DNA"/>
</dbReference>
<dbReference type="AlphaFoldDB" id="A0A699TSL8"/>